<dbReference type="SMART" id="SM00179">
    <property type="entry name" value="EGF_CA"/>
    <property type="match status" value="1"/>
</dbReference>
<keyword evidence="3 7" id="KW-0732">Signal</keyword>
<dbReference type="PRINTS" id="PR01705">
    <property type="entry name" value="TSP1REPEAT"/>
</dbReference>
<dbReference type="PANTHER" id="PTHR22906">
    <property type="entry name" value="PROPERDIN"/>
    <property type="match status" value="1"/>
</dbReference>
<accession>A0ABY7F9G7</accession>
<evidence type="ECO:0000256" key="2">
    <source>
        <dbReference type="ARBA" id="ARBA00022525"/>
    </source>
</evidence>
<evidence type="ECO:0000259" key="8">
    <source>
        <dbReference type="PROSITE" id="PS50026"/>
    </source>
</evidence>
<dbReference type="InterPro" id="IPR018097">
    <property type="entry name" value="EGF_Ca-bd_CS"/>
</dbReference>
<evidence type="ECO:0000256" key="3">
    <source>
        <dbReference type="ARBA" id="ARBA00022729"/>
    </source>
</evidence>
<evidence type="ECO:0000313" key="9">
    <source>
        <dbReference type="EMBL" id="WAR18815.1"/>
    </source>
</evidence>
<dbReference type="Gene3D" id="2.20.100.10">
    <property type="entry name" value="Thrombospondin type-1 (TSP1) repeat"/>
    <property type="match status" value="6"/>
</dbReference>
<dbReference type="PROSITE" id="PS00022">
    <property type="entry name" value="EGF_1"/>
    <property type="match status" value="1"/>
</dbReference>
<dbReference type="CDD" id="cd00054">
    <property type="entry name" value="EGF_CA"/>
    <property type="match status" value="1"/>
</dbReference>
<feature type="signal peptide" evidence="7">
    <location>
        <begin position="1"/>
        <end position="23"/>
    </location>
</feature>
<dbReference type="SUPFAM" id="SSF82895">
    <property type="entry name" value="TSP-1 type 1 repeat"/>
    <property type="match status" value="6"/>
</dbReference>
<evidence type="ECO:0000256" key="5">
    <source>
        <dbReference type="ARBA" id="ARBA00023157"/>
    </source>
</evidence>
<keyword evidence="2" id="KW-0964">Secreted</keyword>
<reference evidence="9" key="1">
    <citation type="submission" date="2022-11" db="EMBL/GenBank/DDBJ databases">
        <title>Centuries of genome instability and evolution in soft-shell clam transmissible cancer (bioRxiv).</title>
        <authorList>
            <person name="Hart S.F.M."/>
            <person name="Yonemitsu M.A."/>
            <person name="Giersch R.M."/>
            <person name="Beal B.F."/>
            <person name="Arriagada G."/>
            <person name="Davis B.W."/>
            <person name="Ostrander E.A."/>
            <person name="Goff S.P."/>
            <person name="Metzger M.J."/>
        </authorList>
    </citation>
    <scope>NUCLEOTIDE SEQUENCE</scope>
    <source>
        <strain evidence="9">MELC-2E11</strain>
        <tissue evidence="9">Siphon/mantle</tissue>
    </source>
</reference>
<dbReference type="PROSITE" id="PS50026">
    <property type="entry name" value="EGF_3"/>
    <property type="match status" value="1"/>
</dbReference>
<dbReference type="PANTHER" id="PTHR22906:SF43">
    <property type="entry name" value="PROPERDIN"/>
    <property type="match status" value="1"/>
</dbReference>
<dbReference type="InterPro" id="IPR001881">
    <property type="entry name" value="EGF-like_Ca-bd_dom"/>
</dbReference>
<dbReference type="PROSITE" id="PS50092">
    <property type="entry name" value="TSP1"/>
    <property type="match status" value="6"/>
</dbReference>
<evidence type="ECO:0000256" key="6">
    <source>
        <dbReference type="PROSITE-ProRule" id="PRU00076"/>
    </source>
</evidence>
<feature type="domain" description="EGF-like" evidence="8">
    <location>
        <begin position="611"/>
        <end position="647"/>
    </location>
</feature>
<comment type="subcellular location">
    <subcellularLocation>
        <location evidence="1">Secreted</location>
    </subcellularLocation>
</comment>
<keyword evidence="10" id="KW-1185">Reference proteome</keyword>
<dbReference type="InterPro" id="IPR000152">
    <property type="entry name" value="EGF-type_Asp/Asn_hydroxyl_site"/>
</dbReference>
<feature type="chain" id="PRO_5046526372" evidence="7">
    <location>
        <begin position="24"/>
        <end position="989"/>
    </location>
</feature>
<dbReference type="SUPFAM" id="SSF57196">
    <property type="entry name" value="EGF/Laminin"/>
    <property type="match status" value="1"/>
</dbReference>
<dbReference type="PROSITE" id="PS00010">
    <property type="entry name" value="ASX_HYDROXYL"/>
    <property type="match status" value="1"/>
</dbReference>
<keyword evidence="6" id="KW-0245">EGF-like domain</keyword>
<dbReference type="InterPro" id="IPR000884">
    <property type="entry name" value="TSP1_rpt"/>
</dbReference>
<comment type="caution">
    <text evidence="6">Lacks conserved residue(s) required for the propagation of feature annotation.</text>
</comment>
<sequence>MLTWTCTWLMLWTLSEGPASLFAQAVDKPRGPWRLAFKVISGNWDAATMGHATFWELLTSDDVYSSGDAVQDQHDFSTSGDHFKSPLVQQWEDGYISVQAIKLSLFKAGMERAWIVFDGVGRTKTTWFKCSNILHASYPDLPDTSLTEECPGRSVMGYPMTMMRQSYWEVPCTQTTGWLLVTDANLGFRPCPDYITDDPPPYFRFSNVSGVADLTTQLESADSLAIFFQVWDQVFKGIEGVKPSVGGFTNLTGLFLSEHVENDAAGSAVRNLLHTQASLTYKSEVVNIWSDYHIDMVKFSMLRTGIEKAWVVFSGVNADRENWFSSDNILYSSFGDPLDGAANLDVCSLVGDSYRNWQVALYADPGGCSIAEQAGWMLVKEPRNNGTCSWDTNFIKKKPYFMYNTYVAADIPVNFQFADVISVFVHGWRVMLKVAAGGSLGHKASVYALWTESGALNDDVTDAASLSTTIAFKSPVVDQWENSFIRAVKMAAYKDGLEVWSAVFDATGSSSNSWLACGRLLYASATDLDAAFAISQAYTCSVAGASSTFRFFLGTGADCGTVAAAGVFALVDTDSTCSSRVDLPQFMFSTTTGTGLSETGDLADMFAILVDMDNCNGEVCKNGATCEDLGGNFRCFCAGDYYGTTCANLDGTHGSWSEWGSCSVTCESGVVARSRDCIGAVGSGTCPAVSVETNPCSLGPCPIDGGFNSWSSWDTCTATCDDGTQSRSRTCTNPEPQYGGLDCVGDSTESQTCNDGYCPVDGGYTLWSSWNACSVTCGDGTQSRSRTCTSPEPQYGGLECIGVSTGSQSCNDGQCPIDGGYTLWSVWDGCSATCGDGIQSRSRSCTNPEPQYGGLDCVGDSTEFQPCNDGPCPVEGGYTVWSSWDACSMTCGDGTQSRSRTCTSPEPQHGGLDCIGDSSESLSCNDGPCPIDGSYTLWSIWDVCSVTCGDGTQSRSRTCTNPEPQYGGLDCVGDFTESQLCNDRPCPSQ</sequence>
<dbReference type="Proteomes" id="UP001164746">
    <property type="component" value="Chromosome 11"/>
</dbReference>
<dbReference type="Gene3D" id="2.10.25.10">
    <property type="entry name" value="Laminin"/>
    <property type="match status" value="1"/>
</dbReference>
<keyword evidence="5 6" id="KW-1015">Disulfide bond</keyword>
<gene>
    <name evidence="9" type="ORF">MAR_000653</name>
</gene>
<evidence type="ECO:0000256" key="1">
    <source>
        <dbReference type="ARBA" id="ARBA00004613"/>
    </source>
</evidence>
<dbReference type="PROSITE" id="PS01187">
    <property type="entry name" value="EGF_CA"/>
    <property type="match status" value="1"/>
</dbReference>
<evidence type="ECO:0000256" key="4">
    <source>
        <dbReference type="ARBA" id="ARBA00022737"/>
    </source>
</evidence>
<dbReference type="InterPro" id="IPR036383">
    <property type="entry name" value="TSP1_rpt_sf"/>
</dbReference>
<dbReference type="EMBL" id="CP111022">
    <property type="protein sequence ID" value="WAR18815.1"/>
    <property type="molecule type" value="Genomic_DNA"/>
</dbReference>
<feature type="disulfide bond" evidence="6">
    <location>
        <begin position="637"/>
        <end position="646"/>
    </location>
</feature>
<protein>
    <submittedName>
        <fullName evidence="9">HMCN1-like protein</fullName>
    </submittedName>
</protein>
<evidence type="ECO:0000256" key="7">
    <source>
        <dbReference type="SAM" id="SignalP"/>
    </source>
</evidence>
<dbReference type="SMART" id="SM00209">
    <property type="entry name" value="TSP1"/>
    <property type="match status" value="6"/>
</dbReference>
<organism evidence="9 10">
    <name type="scientific">Mya arenaria</name>
    <name type="common">Soft-shell clam</name>
    <dbReference type="NCBI Taxonomy" id="6604"/>
    <lineage>
        <taxon>Eukaryota</taxon>
        <taxon>Metazoa</taxon>
        <taxon>Spiralia</taxon>
        <taxon>Lophotrochozoa</taxon>
        <taxon>Mollusca</taxon>
        <taxon>Bivalvia</taxon>
        <taxon>Autobranchia</taxon>
        <taxon>Heteroconchia</taxon>
        <taxon>Euheterodonta</taxon>
        <taxon>Imparidentia</taxon>
        <taxon>Neoheterodontei</taxon>
        <taxon>Myida</taxon>
        <taxon>Myoidea</taxon>
        <taxon>Myidae</taxon>
        <taxon>Mya</taxon>
    </lineage>
</organism>
<proteinExistence type="predicted"/>
<keyword evidence="4" id="KW-0677">Repeat</keyword>
<dbReference type="Pfam" id="PF00090">
    <property type="entry name" value="TSP_1"/>
    <property type="match status" value="6"/>
</dbReference>
<dbReference type="InterPro" id="IPR000742">
    <property type="entry name" value="EGF"/>
</dbReference>
<dbReference type="InterPro" id="IPR052065">
    <property type="entry name" value="Compl_asym_regulator"/>
</dbReference>
<evidence type="ECO:0000313" key="10">
    <source>
        <dbReference type="Proteomes" id="UP001164746"/>
    </source>
</evidence>
<name>A0ABY7F9G7_MYAAR</name>